<keyword evidence="1" id="KW-1133">Transmembrane helix</keyword>
<dbReference type="Proteomes" id="UP001236663">
    <property type="component" value="Unassembled WGS sequence"/>
</dbReference>
<keyword evidence="1" id="KW-0472">Membrane</keyword>
<reference evidence="3" key="1">
    <citation type="journal article" date="2019" name="Int. J. Syst. Evol. Microbiol.">
        <title>The Global Catalogue of Microorganisms (GCM) 10K type strain sequencing project: providing services to taxonomists for standard genome sequencing and annotation.</title>
        <authorList>
            <consortium name="The Broad Institute Genomics Platform"/>
            <consortium name="The Broad Institute Genome Sequencing Center for Infectious Disease"/>
            <person name="Wu L."/>
            <person name="Ma J."/>
        </authorList>
    </citation>
    <scope>NUCLEOTIDE SEQUENCE [LARGE SCALE GENOMIC DNA]</scope>
    <source>
        <strain evidence="3">CECT 7706</strain>
    </source>
</reference>
<protein>
    <submittedName>
        <fullName evidence="2">Uncharacterized protein</fullName>
    </submittedName>
</protein>
<feature type="transmembrane region" description="Helical" evidence="1">
    <location>
        <begin position="43"/>
        <end position="62"/>
    </location>
</feature>
<organism evidence="2 3">
    <name type="scientific">Cyclobacterium jeungdonense</name>
    <dbReference type="NCBI Taxonomy" id="708087"/>
    <lineage>
        <taxon>Bacteria</taxon>
        <taxon>Pseudomonadati</taxon>
        <taxon>Bacteroidota</taxon>
        <taxon>Cytophagia</taxon>
        <taxon>Cytophagales</taxon>
        <taxon>Cyclobacteriaceae</taxon>
        <taxon>Cyclobacterium</taxon>
    </lineage>
</organism>
<accession>A0ABT8C6N7</accession>
<gene>
    <name evidence="2" type="ORF">QWZ15_06100</name>
</gene>
<dbReference type="EMBL" id="JAUFQS010000005">
    <property type="protein sequence ID" value="MDN3687390.1"/>
    <property type="molecule type" value="Genomic_DNA"/>
</dbReference>
<dbReference type="RefSeq" id="WP_163386653.1">
    <property type="nucleotide sequence ID" value="NZ_JAUFQS010000005.1"/>
</dbReference>
<feature type="transmembrane region" description="Helical" evidence="1">
    <location>
        <begin position="6"/>
        <end position="31"/>
    </location>
</feature>
<evidence type="ECO:0000313" key="3">
    <source>
        <dbReference type="Proteomes" id="UP001236663"/>
    </source>
</evidence>
<keyword evidence="3" id="KW-1185">Reference proteome</keyword>
<sequence length="234" mass="27145">MDTQKLIDYIPAILILVSVMTIILVVLMKFGNKIFNKDYKADSALIFIASFLFIIVLISHLFRDQSWTADTLKVIIGVLIGAGSSKVANSKDNETKDKTMEFSGNEIRDGIVNQALRDINQKIDHFNSELSQFENAIVNQSNNSTKPTIKKPERFRLETEDPYFLSRLKEIQDTRDDDWAWRWMEECIRYPEFHKQLTDKIKDLEGDGWKIASMNFDNTMKGIHINMELEKPFD</sequence>
<proteinExistence type="predicted"/>
<keyword evidence="1" id="KW-0812">Transmembrane</keyword>
<name>A0ABT8C6N7_9BACT</name>
<evidence type="ECO:0000256" key="1">
    <source>
        <dbReference type="SAM" id="Phobius"/>
    </source>
</evidence>
<evidence type="ECO:0000313" key="2">
    <source>
        <dbReference type="EMBL" id="MDN3687390.1"/>
    </source>
</evidence>
<comment type="caution">
    <text evidence="2">The sequence shown here is derived from an EMBL/GenBank/DDBJ whole genome shotgun (WGS) entry which is preliminary data.</text>
</comment>